<reference evidence="3" key="1">
    <citation type="journal article" date="2021" name="PeerJ">
        <title>Extensive microbial diversity within the chicken gut microbiome revealed by metagenomics and culture.</title>
        <authorList>
            <person name="Gilroy R."/>
            <person name="Ravi A."/>
            <person name="Getino M."/>
            <person name="Pursley I."/>
            <person name="Horton D.L."/>
            <person name="Alikhan N.F."/>
            <person name="Baker D."/>
            <person name="Gharbi K."/>
            <person name="Hall N."/>
            <person name="Watson M."/>
            <person name="Adriaenssens E.M."/>
            <person name="Foster-Nyarko E."/>
            <person name="Jarju S."/>
            <person name="Secka A."/>
            <person name="Antonio M."/>
            <person name="Oren A."/>
            <person name="Chaudhuri R.R."/>
            <person name="La Ragione R."/>
            <person name="Hildebrand F."/>
            <person name="Pallen M.J."/>
        </authorList>
    </citation>
    <scope>NUCLEOTIDE SEQUENCE</scope>
    <source>
        <strain evidence="3">14975</strain>
    </source>
</reference>
<feature type="transmembrane region" description="Helical" evidence="2">
    <location>
        <begin position="368"/>
        <end position="390"/>
    </location>
</feature>
<feature type="region of interest" description="Disordered" evidence="1">
    <location>
        <begin position="396"/>
        <end position="437"/>
    </location>
</feature>
<evidence type="ECO:0000313" key="3">
    <source>
        <dbReference type="EMBL" id="HIX20340.1"/>
    </source>
</evidence>
<feature type="transmembrane region" description="Helical" evidence="2">
    <location>
        <begin position="95"/>
        <end position="117"/>
    </location>
</feature>
<feature type="compositionally biased region" description="Basic and acidic residues" evidence="1">
    <location>
        <begin position="427"/>
        <end position="437"/>
    </location>
</feature>
<evidence type="ECO:0000256" key="1">
    <source>
        <dbReference type="SAM" id="MobiDB-lite"/>
    </source>
</evidence>
<feature type="transmembrane region" description="Helical" evidence="2">
    <location>
        <begin position="329"/>
        <end position="348"/>
    </location>
</feature>
<keyword evidence="2" id="KW-0812">Transmembrane</keyword>
<accession>A0A9D1VC61</accession>
<protein>
    <submittedName>
        <fullName evidence="3">Uncharacterized protein</fullName>
    </submittedName>
</protein>
<evidence type="ECO:0000256" key="2">
    <source>
        <dbReference type="SAM" id="Phobius"/>
    </source>
</evidence>
<keyword evidence="2" id="KW-0472">Membrane</keyword>
<feature type="transmembrane region" description="Helical" evidence="2">
    <location>
        <begin position="51"/>
        <end position="74"/>
    </location>
</feature>
<proteinExistence type="predicted"/>
<name>A0A9D1VC61_9BACT</name>
<dbReference type="AlphaFoldDB" id="A0A9D1VC61"/>
<dbReference type="EMBL" id="DXFQ01000130">
    <property type="protein sequence ID" value="HIX20340.1"/>
    <property type="molecule type" value="Genomic_DNA"/>
</dbReference>
<feature type="transmembrane region" description="Helical" evidence="2">
    <location>
        <begin position="161"/>
        <end position="180"/>
    </location>
</feature>
<feature type="transmembrane region" description="Helical" evidence="2">
    <location>
        <begin position="186"/>
        <end position="202"/>
    </location>
</feature>
<feature type="transmembrane region" description="Helical" evidence="2">
    <location>
        <begin position="129"/>
        <end position="149"/>
    </location>
</feature>
<comment type="caution">
    <text evidence="3">The sequence shown here is derived from an EMBL/GenBank/DDBJ whole genome shotgun (WGS) entry which is preliminary data.</text>
</comment>
<organism evidence="3 4">
    <name type="scientific">Candidatus Akkermansia intestinigallinarum</name>
    <dbReference type="NCBI Taxonomy" id="2838431"/>
    <lineage>
        <taxon>Bacteria</taxon>
        <taxon>Pseudomonadati</taxon>
        <taxon>Verrucomicrobiota</taxon>
        <taxon>Verrucomicrobiia</taxon>
        <taxon>Verrucomicrobiales</taxon>
        <taxon>Akkermansiaceae</taxon>
        <taxon>Akkermansia</taxon>
    </lineage>
</organism>
<gene>
    <name evidence="3" type="ORF">H9862_07050</name>
</gene>
<feature type="transmembrane region" description="Helical" evidence="2">
    <location>
        <begin position="271"/>
        <end position="291"/>
    </location>
</feature>
<feature type="transmembrane region" description="Helical" evidence="2">
    <location>
        <begin position="247"/>
        <end position="264"/>
    </location>
</feature>
<feature type="transmembrane region" description="Helical" evidence="2">
    <location>
        <begin position="214"/>
        <end position="235"/>
    </location>
</feature>
<reference evidence="3" key="2">
    <citation type="submission" date="2021-04" db="EMBL/GenBank/DDBJ databases">
        <authorList>
            <person name="Gilroy R."/>
        </authorList>
    </citation>
    <scope>NUCLEOTIDE SEQUENCE</scope>
    <source>
        <strain evidence="3">14975</strain>
    </source>
</reference>
<feature type="transmembrane region" description="Helical" evidence="2">
    <location>
        <begin position="303"/>
        <end position="322"/>
    </location>
</feature>
<evidence type="ECO:0000313" key="4">
    <source>
        <dbReference type="Proteomes" id="UP000823964"/>
    </source>
</evidence>
<keyword evidence="2" id="KW-1133">Transmembrane helix</keyword>
<sequence>MKHRLFLFILVFVLILVNALLTKTMDANPFGPDAAFLGIVPWWELQIPLGLSLFAAASFMAALGIGAIFWLALLPLCGARRIPESGLLNLARCSAWCAWPLGACCITSLAAFCFPWLQRPDVLASLDGRSFLMLQMGVGLILMLMLPALLERRSAGPSLRLAAVFLIAALALSCGLLWWWGQALPFLVIAMAGSLALILLLPQPDGTHSRLAALLALSTALCVYVIGFGSMMPGYAPLEAAPAFGQHQNAVGAGILIALIPLLLTRNKQTIALTVLLAAVFIGFFMLLPTADADLAPMSEQSAAIRFCAGIAAGLTIALSLSPTLRNSLIGLRVCALLTLASGIVYTWVTLYTPIAAAAGMDEGGHRIGVGCYLCALLLMLVLGLTYRLLRVPRASGDDSGDDGRSKGHRGSNAAGGKGGADADEGEAGRSDEGKER</sequence>
<dbReference type="Proteomes" id="UP000823964">
    <property type="component" value="Unassembled WGS sequence"/>
</dbReference>